<proteinExistence type="predicted"/>
<feature type="compositionally biased region" description="Basic and acidic residues" evidence="1">
    <location>
        <begin position="1"/>
        <end position="12"/>
    </location>
</feature>
<comment type="caution">
    <text evidence="2">The sequence shown here is derived from an EMBL/GenBank/DDBJ whole genome shotgun (WGS) entry which is preliminary data.</text>
</comment>
<organism evidence="2 3">
    <name type="scientific">Polyangium spumosum</name>
    <dbReference type="NCBI Taxonomy" id="889282"/>
    <lineage>
        <taxon>Bacteria</taxon>
        <taxon>Pseudomonadati</taxon>
        <taxon>Myxococcota</taxon>
        <taxon>Polyangia</taxon>
        <taxon>Polyangiales</taxon>
        <taxon>Polyangiaceae</taxon>
        <taxon>Polyangium</taxon>
    </lineage>
</organism>
<dbReference type="InterPro" id="IPR010982">
    <property type="entry name" value="Lambda_DNA-bd_dom_sf"/>
</dbReference>
<keyword evidence="3" id="KW-1185">Reference proteome</keyword>
<sequence>MSEHDQDHDKTPDSLPPVLSTEQADRVRRALAPVVASRGLWQMADAIGYAPMYVQAFLRGQLACTLHFATCVAHALDVDLDALVRGGGP</sequence>
<dbReference type="Proteomes" id="UP000440224">
    <property type="component" value="Unassembled WGS sequence"/>
</dbReference>
<dbReference type="EMBL" id="WJIE01000005">
    <property type="protein sequence ID" value="MRG94204.1"/>
    <property type="molecule type" value="Genomic_DNA"/>
</dbReference>
<dbReference type="RefSeq" id="WP_153821020.1">
    <property type="nucleotide sequence ID" value="NZ_WJIE01000005.1"/>
</dbReference>
<gene>
    <name evidence="2" type="ORF">GF068_20095</name>
</gene>
<evidence type="ECO:0000256" key="1">
    <source>
        <dbReference type="SAM" id="MobiDB-lite"/>
    </source>
</evidence>
<evidence type="ECO:0008006" key="4">
    <source>
        <dbReference type="Google" id="ProtNLM"/>
    </source>
</evidence>
<accession>A0A6N7PVV1</accession>
<evidence type="ECO:0000313" key="3">
    <source>
        <dbReference type="Proteomes" id="UP000440224"/>
    </source>
</evidence>
<dbReference type="AlphaFoldDB" id="A0A6N7PVV1"/>
<feature type="region of interest" description="Disordered" evidence="1">
    <location>
        <begin position="1"/>
        <end position="24"/>
    </location>
</feature>
<evidence type="ECO:0000313" key="2">
    <source>
        <dbReference type="EMBL" id="MRG94204.1"/>
    </source>
</evidence>
<reference evidence="2 3" key="1">
    <citation type="submission" date="2019-10" db="EMBL/GenBank/DDBJ databases">
        <title>A soil myxobacterium in the family Polyangiaceae.</title>
        <authorList>
            <person name="Li Y."/>
            <person name="Wang J."/>
        </authorList>
    </citation>
    <scope>NUCLEOTIDE SEQUENCE [LARGE SCALE GENOMIC DNA]</scope>
    <source>
        <strain evidence="2 3">DSM 14734</strain>
    </source>
</reference>
<name>A0A6N7PVV1_9BACT</name>
<protein>
    <recommendedName>
        <fullName evidence="4">XRE family transcriptional regulator</fullName>
    </recommendedName>
</protein>
<dbReference type="GO" id="GO:0003677">
    <property type="term" value="F:DNA binding"/>
    <property type="evidence" value="ECO:0007669"/>
    <property type="project" value="InterPro"/>
</dbReference>
<dbReference type="SUPFAM" id="SSF47413">
    <property type="entry name" value="lambda repressor-like DNA-binding domains"/>
    <property type="match status" value="1"/>
</dbReference>